<evidence type="ECO:0000256" key="2">
    <source>
        <dbReference type="ARBA" id="ARBA00022679"/>
    </source>
</evidence>
<evidence type="ECO:0000256" key="3">
    <source>
        <dbReference type="ARBA" id="ARBA00022691"/>
    </source>
</evidence>
<dbReference type="PANTHER" id="PTHR12133">
    <property type="entry name" value="TRNA (ADENINE(58)-N(1))-METHYLTRANSFERASE"/>
    <property type="match status" value="1"/>
</dbReference>
<dbReference type="AlphaFoldDB" id="A0A2R6AIX0"/>
<evidence type="ECO:0000256" key="5">
    <source>
        <dbReference type="PIRSR" id="PIRSR017269-1"/>
    </source>
</evidence>
<reference evidence="7 8" key="1">
    <citation type="submission" date="2017-04" db="EMBL/GenBank/DDBJ databases">
        <title>Novel microbial lineages endemic to geothermal iron-oxide mats fill important gaps in the evolutionary history of Archaea.</title>
        <authorList>
            <person name="Jay Z.J."/>
            <person name="Beam J.P."/>
            <person name="Dlakic M."/>
            <person name="Rusch D.B."/>
            <person name="Kozubal M.A."/>
            <person name="Inskeep W.P."/>
        </authorList>
    </citation>
    <scope>NUCLEOTIDE SEQUENCE [LARGE SCALE GENOMIC DNA]</scope>
    <source>
        <strain evidence="7">BE_D</strain>
    </source>
</reference>
<accession>A0A2R6AIX0</accession>
<feature type="binding site" evidence="5">
    <location>
        <position position="129"/>
    </location>
    <ligand>
        <name>S-adenosyl-L-methionine</name>
        <dbReference type="ChEBI" id="CHEBI:59789"/>
    </ligand>
</feature>
<dbReference type="Proteomes" id="UP000240569">
    <property type="component" value="Unassembled WGS sequence"/>
</dbReference>
<dbReference type="Pfam" id="PF08704">
    <property type="entry name" value="GCD14"/>
    <property type="match status" value="1"/>
</dbReference>
<sequence>MSQMTIQDGSDVLILLGDKQFVIKIVEGQKFHTHKGYIDCSQLIGKPFGSYFKTSTGHSFVALRPSLRDYVSKFARRTQIIYPKDACSMLLWGDIKPGQRVLEAGTGSGALTAYIAQIVGKDGKVYGYDVNEDSIKITKKNLERLNLLSNVELKVGDVTQGVDLDNIDTVVLDLPTPWLAVKPLKKCLTTDAHFVSFSPTINQVEKTVLALKEANYVRIEAFETILREFDVKPDATRPKTLGITHTGYVVSARNCV</sequence>
<dbReference type="PIRSF" id="PIRSF017269">
    <property type="entry name" value="GCD14"/>
    <property type="match status" value="1"/>
</dbReference>
<dbReference type="Pfam" id="PF14801">
    <property type="entry name" value="TrmI-like_N"/>
    <property type="match status" value="1"/>
</dbReference>
<dbReference type="InterPro" id="IPR029063">
    <property type="entry name" value="SAM-dependent_MTases_sf"/>
</dbReference>
<dbReference type="SUPFAM" id="SSF53335">
    <property type="entry name" value="S-adenosyl-L-methionine-dependent methyltransferases"/>
    <property type="match status" value="1"/>
</dbReference>
<comment type="caution">
    <text evidence="7">The sequence shown here is derived from an EMBL/GenBank/DDBJ whole genome shotgun (WGS) entry which is preliminary data.</text>
</comment>
<dbReference type="PANTHER" id="PTHR12133:SF1">
    <property type="entry name" value="TRNA (ADENINE(58)-N(1))-METHYLTRANSFERASE, MITOCHONDRIAL"/>
    <property type="match status" value="1"/>
</dbReference>
<keyword evidence="2" id="KW-0808">Transferase</keyword>
<dbReference type="Gene3D" id="3.40.50.150">
    <property type="entry name" value="Vaccinia Virus protein VP39"/>
    <property type="match status" value="1"/>
</dbReference>
<evidence type="ECO:0000256" key="4">
    <source>
        <dbReference type="ARBA" id="ARBA00022694"/>
    </source>
</evidence>
<proteinExistence type="predicted"/>
<keyword evidence="1" id="KW-0489">Methyltransferase</keyword>
<evidence type="ECO:0000313" key="7">
    <source>
        <dbReference type="EMBL" id="PSN86325.1"/>
    </source>
</evidence>
<dbReference type="FunFam" id="3.10.330.20:FF:000003">
    <property type="entry name" value="tRNA (Adenine(58)-N(1))-methyltransferase, mitochondrial isoform X1"/>
    <property type="match status" value="1"/>
</dbReference>
<feature type="binding site" evidence="5">
    <location>
        <begin position="108"/>
        <end position="111"/>
    </location>
    <ligand>
        <name>S-adenosyl-L-methionine</name>
        <dbReference type="ChEBI" id="CHEBI:59789"/>
    </ligand>
</feature>
<gene>
    <name evidence="7" type="ORF">B9Q02_02745</name>
</gene>
<evidence type="ECO:0000313" key="8">
    <source>
        <dbReference type="Proteomes" id="UP000240569"/>
    </source>
</evidence>
<feature type="binding site" evidence="5">
    <location>
        <position position="157"/>
    </location>
    <ligand>
        <name>S-adenosyl-L-methionine</name>
        <dbReference type="ChEBI" id="CHEBI:59789"/>
    </ligand>
</feature>
<dbReference type="InterPro" id="IPR014816">
    <property type="entry name" value="tRNA_MeTrfase_Gcd14"/>
</dbReference>
<dbReference type="EMBL" id="NEXD01000008">
    <property type="protein sequence ID" value="PSN86325.1"/>
    <property type="molecule type" value="Genomic_DNA"/>
</dbReference>
<dbReference type="CDD" id="cd02440">
    <property type="entry name" value="AdoMet_MTases"/>
    <property type="match status" value="1"/>
</dbReference>
<dbReference type="GO" id="GO:0030488">
    <property type="term" value="P:tRNA methylation"/>
    <property type="evidence" value="ECO:0007669"/>
    <property type="project" value="InterPro"/>
</dbReference>
<keyword evidence="3 5" id="KW-0949">S-adenosyl-L-methionine</keyword>
<evidence type="ECO:0000259" key="6">
    <source>
        <dbReference type="Pfam" id="PF08704"/>
    </source>
</evidence>
<name>A0A2R6AIX0_9ARCH</name>
<feature type="binding site" evidence="5">
    <location>
        <position position="173"/>
    </location>
    <ligand>
        <name>S-adenosyl-L-methionine</name>
        <dbReference type="ChEBI" id="CHEBI:59789"/>
    </ligand>
</feature>
<dbReference type="PROSITE" id="PS51620">
    <property type="entry name" value="SAM_TRM61"/>
    <property type="match status" value="1"/>
</dbReference>
<feature type="domain" description="tRNA (adenine(58)-N(1))-methyltransferase catalytic subunit TRM61 C-terminal" evidence="6">
    <location>
        <begin position="73"/>
        <end position="238"/>
    </location>
</feature>
<evidence type="ECO:0000256" key="1">
    <source>
        <dbReference type="ARBA" id="ARBA00022603"/>
    </source>
</evidence>
<dbReference type="InterPro" id="IPR049470">
    <property type="entry name" value="TRM61_C"/>
</dbReference>
<protein>
    <recommendedName>
        <fullName evidence="6">tRNA (adenine(58)-N(1))-methyltransferase catalytic subunit TRM61 C-terminal domain-containing protein</fullName>
    </recommendedName>
</protein>
<keyword evidence="4" id="KW-0819">tRNA processing</keyword>
<dbReference type="GO" id="GO:0031515">
    <property type="term" value="C:tRNA (m1A) methyltransferase complex"/>
    <property type="evidence" value="ECO:0007669"/>
    <property type="project" value="InterPro"/>
</dbReference>
<dbReference type="Gene3D" id="3.10.330.20">
    <property type="match status" value="1"/>
</dbReference>
<dbReference type="GO" id="GO:0160107">
    <property type="term" value="F:tRNA (adenine(58)-N1)-methyltransferase activity"/>
    <property type="evidence" value="ECO:0007669"/>
    <property type="project" value="InterPro"/>
</dbReference>
<organism evidence="7 8">
    <name type="scientific">Candidatus Marsarchaeota G1 archaeon BE_D</name>
    <dbReference type="NCBI Taxonomy" id="1978156"/>
    <lineage>
        <taxon>Archaea</taxon>
        <taxon>Candidatus Marsarchaeota</taxon>
        <taxon>Candidatus Marsarchaeota group 1</taxon>
    </lineage>
</organism>